<protein>
    <submittedName>
        <fullName evidence="2">Formyltransferase family protein</fullName>
    </submittedName>
</protein>
<dbReference type="EMBL" id="CP133548">
    <property type="protein sequence ID" value="WMS86184.1"/>
    <property type="molecule type" value="Genomic_DNA"/>
</dbReference>
<dbReference type="PANTHER" id="PTHR11138:SF5">
    <property type="entry name" value="METHIONYL-TRNA FORMYLTRANSFERASE, MITOCHONDRIAL"/>
    <property type="match status" value="1"/>
</dbReference>
<keyword evidence="3" id="KW-1185">Reference proteome</keyword>
<accession>A0AA51X5U3</accession>
<evidence type="ECO:0000313" key="2">
    <source>
        <dbReference type="EMBL" id="WMS86184.1"/>
    </source>
</evidence>
<sequence length="315" mass="36583">MQEKHNVVIFANTGLEVVKPLYEANINIVGVIESKDRHTITNPVKKMLTNINRFFTGRDKAESLREYSENRNIPYLTYLDHSPHEVSKWIKELNADLMLSHQAPILPPEVFEAPKMGSINLHPTLLPKYRGSNPFFWMYYFKDMTAGITIHKIDQNIDTGSILVQRSCSVDYGTDADQLERDIVKHLAVPALIELIKSYHDEMPTVNQPDSSPTPYAKRMDDDEYRKRIFEDGFSIKQFWHLLHANSQWQSALIGKHYDPAFDWAIDGYEALEHNYSVGETLVEKNRIGVAHHEGMVWFEKRFNFNRYLANRVLS</sequence>
<dbReference type="Proteomes" id="UP001239782">
    <property type="component" value="Chromosome"/>
</dbReference>
<dbReference type="SUPFAM" id="SSF53328">
    <property type="entry name" value="Formyltransferase"/>
    <property type="match status" value="1"/>
</dbReference>
<dbReference type="Pfam" id="PF00551">
    <property type="entry name" value="Formyl_trans_N"/>
    <property type="match status" value="1"/>
</dbReference>
<name>A0AA51X5U3_9GAMM</name>
<dbReference type="InterPro" id="IPR036477">
    <property type="entry name" value="Formyl_transf_N_sf"/>
</dbReference>
<evidence type="ECO:0000259" key="1">
    <source>
        <dbReference type="Pfam" id="PF00551"/>
    </source>
</evidence>
<dbReference type="KEGG" id="plei:Q9312_13240"/>
<feature type="domain" description="Formyl transferase N-terminal" evidence="1">
    <location>
        <begin position="76"/>
        <end position="183"/>
    </location>
</feature>
<dbReference type="AlphaFoldDB" id="A0AA51X5U3"/>
<dbReference type="RefSeq" id="WP_309201336.1">
    <property type="nucleotide sequence ID" value="NZ_CP133548.1"/>
</dbReference>
<organism evidence="2 3">
    <name type="scientific">Pleionea litopenaei</name>
    <dbReference type="NCBI Taxonomy" id="3070815"/>
    <lineage>
        <taxon>Bacteria</taxon>
        <taxon>Pseudomonadati</taxon>
        <taxon>Pseudomonadota</taxon>
        <taxon>Gammaproteobacteria</taxon>
        <taxon>Oceanospirillales</taxon>
        <taxon>Pleioneaceae</taxon>
        <taxon>Pleionea</taxon>
    </lineage>
</organism>
<dbReference type="PANTHER" id="PTHR11138">
    <property type="entry name" value="METHIONYL-TRNA FORMYLTRANSFERASE"/>
    <property type="match status" value="1"/>
</dbReference>
<dbReference type="Gene3D" id="3.40.50.12230">
    <property type="match status" value="1"/>
</dbReference>
<dbReference type="GO" id="GO:0004479">
    <property type="term" value="F:methionyl-tRNA formyltransferase activity"/>
    <property type="evidence" value="ECO:0007669"/>
    <property type="project" value="TreeGrafter"/>
</dbReference>
<proteinExistence type="predicted"/>
<evidence type="ECO:0000313" key="3">
    <source>
        <dbReference type="Proteomes" id="UP001239782"/>
    </source>
</evidence>
<gene>
    <name evidence="2" type="ORF">Q9312_13240</name>
</gene>
<dbReference type="GO" id="GO:0005829">
    <property type="term" value="C:cytosol"/>
    <property type="evidence" value="ECO:0007669"/>
    <property type="project" value="TreeGrafter"/>
</dbReference>
<dbReference type="InterPro" id="IPR002376">
    <property type="entry name" value="Formyl_transf_N"/>
</dbReference>
<reference evidence="2 3" key="1">
    <citation type="submission" date="2023-08" db="EMBL/GenBank/DDBJ databases">
        <title>Pleionea litopenaei sp. nov., isolated from stomach of juvenile Litopenaeus vannamei.</title>
        <authorList>
            <person name="Rho A.M."/>
            <person name="Hwang C.Y."/>
        </authorList>
    </citation>
    <scope>NUCLEOTIDE SEQUENCE [LARGE SCALE GENOMIC DNA]</scope>
    <source>
        <strain evidence="2 3">HL-JVS1</strain>
    </source>
</reference>